<evidence type="ECO:0000256" key="4">
    <source>
        <dbReference type="ARBA" id="ARBA00022692"/>
    </source>
</evidence>
<evidence type="ECO:0000256" key="3">
    <source>
        <dbReference type="ARBA" id="ARBA00022502"/>
    </source>
</evidence>
<feature type="compositionally biased region" description="Pro residues" evidence="8">
    <location>
        <begin position="12"/>
        <end position="22"/>
    </location>
</feature>
<dbReference type="GeneID" id="96007457"/>
<comment type="caution">
    <text evidence="10">The sequence shown here is derived from an EMBL/GenBank/DDBJ whole genome shotgun (WGS) entry which is preliminary data.</text>
</comment>
<evidence type="ECO:0000256" key="6">
    <source>
        <dbReference type="ARBA" id="ARBA00022989"/>
    </source>
</evidence>
<dbReference type="AlphaFoldDB" id="A0AB34KLI7"/>
<dbReference type="Proteomes" id="UP000803884">
    <property type="component" value="Unassembled WGS sequence"/>
</dbReference>
<evidence type="ECO:0008006" key="12">
    <source>
        <dbReference type="Google" id="ProtNLM"/>
    </source>
</evidence>
<dbReference type="Pfam" id="PF06699">
    <property type="entry name" value="PIG-F"/>
    <property type="match status" value="1"/>
</dbReference>
<gene>
    <name evidence="10" type="ORF">WHR41_06014</name>
</gene>
<dbReference type="GO" id="GO:0006506">
    <property type="term" value="P:GPI anchor biosynthetic process"/>
    <property type="evidence" value="ECO:0007669"/>
    <property type="project" value="UniProtKB-KW"/>
</dbReference>
<feature type="region of interest" description="Disordered" evidence="8">
    <location>
        <begin position="1"/>
        <end position="23"/>
    </location>
</feature>
<feature type="transmembrane region" description="Helical" evidence="9">
    <location>
        <begin position="33"/>
        <end position="53"/>
    </location>
</feature>
<evidence type="ECO:0000313" key="10">
    <source>
        <dbReference type="EMBL" id="KAL1585643.1"/>
    </source>
</evidence>
<comment type="pathway">
    <text evidence="2">Glycolipid biosynthesis; glycosylphosphatidylinositol-anchor biosynthesis.</text>
</comment>
<evidence type="ECO:0000313" key="11">
    <source>
        <dbReference type="Proteomes" id="UP000803884"/>
    </source>
</evidence>
<keyword evidence="4 9" id="KW-0812">Transmembrane</keyword>
<dbReference type="InterPro" id="IPR009580">
    <property type="entry name" value="GPI_biosynthesis_protein_Pig-F"/>
</dbReference>
<feature type="transmembrane region" description="Helical" evidence="9">
    <location>
        <begin position="186"/>
        <end position="206"/>
    </location>
</feature>
<keyword evidence="3" id="KW-0337">GPI-anchor biosynthesis</keyword>
<keyword evidence="5" id="KW-0256">Endoplasmic reticulum</keyword>
<evidence type="ECO:0000256" key="7">
    <source>
        <dbReference type="ARBA" id="ARBA00023136"/>
    </source>
</evidence>
<reference evidence="10 11" key="1">
    <citation type="journal article" date="2020" name="Microbiol. Resour. Announc.">
        <title>Draft Genome Sequence of a Cladosporium Species Isolated from the Mesophotic Ascidian Didemnum maculosum.</title>
        <authorList>
            <person name="Gioti A."/>
            <person name="Siaperas R."/>
            <person name="Nikolaivits E."/>
            <person name="Le Goff G."/>
            <person name="Ouazzani J."/>
            <person name="Kotoulas G."/>
            <person name="Topakas E."/>
        </authorList>
    </citation>
    <scope>NUCLEOTIDE SEQUENCE [LARGE SCALE GENOMIC DNA]</scope>
    <source>
        <strain evidence="10 11">TM138-S3</strain>
    </source>
</reference>
<comment type="subcellular location">
    <subcellularLocation>
        <location evidence="1">Endoplasmic reticulum membrane</location>
        <topology evidence="1">Multi-pass membrane protein</topology>
    </subcellularLocation>
</comment>
<dbReference type="RefSeq" id="XP_069228749.1">
    <property type="nucleotide sequence ID" value="XM_069374619.1"/>
</dbReference>
<organism evidence="10 11">
    <name type="scientific">Cladosporium halotolerans</name>
    <dbReference type="NCBI Taxonomy" id="1052096"/>
    <lineage>
        <taxon>Eukaryota</taxon>
        <taxon>Fungi</taxon>
        <taxon>Dikarya</taxon>
        <taxon>Ascomycota</taxon>
        <taxon>Pezizomycotina</taxon>
        <taxon>Dothideomycetes</taxon>
        <taxon>Dothideomycetidae</taxon>
        <taxon>Cladosporiales</taxon>
        <taxon>Cladosporiaceae</taxon>
        <taxon>Cladosporium</taxon>
    </lineage>
</organism>
<keyword evidence="6 9" id="KW-1133">Transmembrane helix</keyword>
<evidence type="ECO:0000256" key="1">
    <source>
        <dbReference type="ARBA" id="ARBA00004477"/>
    </source>
</evidence>
<name>A0AB34KLI7_9PEZI</name>
<evidence type="ECO:0000256" key="5">
    <source>
        <dbReference type="ARBA" id="ARBA00022824"/>
    </source>
</evidence>
<evidence type="ECO:0000256" key="9">
    <source>
        <dbReference type="SAM" id="Phobius"/>
    </source>
</evidence>
<feature type="transmembrane region" description="Helical" evidence="9">
    <location>
        <begin position="148"/>
        <end position="166"/>
    </location>
</feature>
<sequence length="246" mass="26692">MSSTPGIKPIPASKPAPTPLPQAKPTELLHDQYSFLAANLHPVILLSGLALSFNRLVQDPVMTLARAAPVVIILQALYCFLCLPSTGQAPPQPKNKWKKQAKPSQDFGARAVPAFLSLLLTITLTIPALFLVLIFFGAPLTTHQAHTILLAAHLGLLATPQLFYVHGLDVRVWMQAASLQLPLDEVYGMSLGAVLGAWFGAVPIPLDWDREWQRWPVTVLVGVYVGACLGKVVGGYLVKGWRVKLN</sequence>
<accession>A0AB34KLI7</accession>
<feature type="transmembrane region" description="Helical" evidence="9">
    <location>
        <begin position="218"/>
        <end position="238"/>
    </location>
</feature>
<keyword evidence="11" id="KW-1185">Reference proteome</keyword>
<feature type="transmembrane region" description="Helical" evidence="9">
    <location>
        <begin position="107"/>
        <end position="136"/>
    </location>
</feature>
<dbReference type="EMBL" id="JAAQHG020000018">
    <property type="protein sequence ID" value="KAL1585643.1"/>
    <property type="molecule type" value="Genomic_DNA"/>
</dbReference>
<evidence type="ECO:0000256" key="8">
    <source>
        <dbReference type="SAM" id="MobiDB-lite"/>
    </source>
</evidence>
<keyword evidence="7 9" id="KW-0472">Membrane</keyword>
<protein>
    <recommendedName>
        <fullName evidence="12">Glycosylphosphatidylinositol anchor biosynthesis protein 11</fullName>
    </recommendedName>
</protein>
<proteinExistence type="predicted"/>
<dbReference type="GO" id="GO:0005789">
    <property type="term" value="C:endoplasmic reticulum membrane"/>
    <property type="evidence" value="ECO:0007669"/>
    <property type="project" value="UniProtKB-SubCell"/>
</dbReference>
<evidence type="ECO:0000256" key="2">
    <source>
        <dbReference type="ARBA" id="ARBA00004687"/>
    </source>
</evidence>